<reference evidence="1 2" key="1">
    <citation type="submission" date="2019-10" db="EMBL/GenBank/DDBJ databases">
        <authorList>
            <person name="Palmer J.M."/>
        </authorList>
    </citation>
    <scope>NUCLEOTIDE SEQUENCE [LARGE SCALE GENOMIC DNA]</scope>
    <source>
        <strain evidence="1 2">TWF506</strain>
    </source>
</reference>
<evidence type="ECO:0000313" key="2">
    <source>
        <dbReference type="Proteomes" id="UP001307849"/>
    </source>
</evidence>
<name>A0AAN8NBV8_9PEZI</name>
<sequence>MDPTASFLKEYIFSSTAAILDCAIQNIIAFMFDEQMLCPLTLNYIGLTAKLKREEILFRSIYLRPHQKFFLNTKIIEKIRLDAENYETFNRLFKSLDYWGLGISHWNLIAAIKKPTPVGLCILPKTEHYEPIVLQVVAQNEDAAAQWVNLG</sequence>
<organism evidence="1 2">
    <name type="scientific">Arthrobotrys conoides</name>
    <dbReference type="NCBI Taxonomy" id="74498"/>
    <lineage>
        <taxon>Eukaryota</taxon>
        <taxon>Fungi</taxon>
        <taxon>Dikarya</taxon>
        <taxon>Ascomycota</taxon>
        <taxon>Pezizomycotina</taxon>
        <taxon>Orbiliomycetes</taxon>
        <taxon>Orbiliales</taxon>
        <taxon>Orbiliaceae</taxon>
        <taxon>Arthrobotrys</taxon>
    </lineage>
</organism>
<dbReference type="EMBL" id="JAVHJM010000002">
    <property type="protein sequence ID" value="KAK6518300.1"/>
    <property type="molecule type" value="Genomic_DNA"/>
</dbReference>
<evidence type="ECO:0000313" key="1">
    <source>
        <dbReference type="EMBL" id="KAK6518300.1"/>
    </source>
</evidence>
<dbReference type="AlphaFoldDB" id="A0AAN8NBV8"/>
<dbReference type="Proteomes" id="UP001307849">
    <property type="component" value="Unassembled WGS sequence"/>
</dbReference>
<keyword evidence="2" id="KW-1185">Reference proteome</keyword>
<proteinExistence type="predicted"/>
<accession>A0AAN8NBV8</accession>
<comment type="caution">
    <text evidence="1">The sequence shown here is derived from an EMBL/GenBank/DDBJ whole genome shotgun (WGS) entry which is preliminary data.</text>
</comment>
<gene>
    <name evidence="1" type="ORF">TWF506_005460</name>
</gene>
<protein>
    <submittedName>
        <fullName evidence="1">Uncharacterized protein</fullName>
    </submittedName>
</protein>